<gene>
    <name evidence="2" type="ORF">SAMN02745133_02559</name>
</gene>
<organism evidence="2 3">
    <name type="scientific">Desulforamulus putei DSM 12395</name>
    <dbReference type="NCBI Taxonomy" id="1121429"/>
    <lineage>
        <taxon>Bacteria</taxon>
        <taxon>Bacillati</taxon>
        <taxon>Bacillota</taxon>
        <taxon>Clostridia</taxon>
        <taxon>Eubacteriales</taxon>
        <taxon>Peptococcaceae</taxon>
        <taxon>Desulforamulus</taxon>
    </lineage>
</organism>
<dbReference type="EMBL" id="FQUY01000022">
    <property type="protein sequence ID" value="SHF40667.1"/>
    <property type="molecule type" value="Genomic_DNA"/>
</dbReference>
<dbReference type="Pfam" id="PF24963">
    <property type="entry name" value="DUF7768"/>
    <property type="match status" value="1"/>
</dbReference>
<evidence type="ECO:0000259" key="1">
    <source>
        <dbReference type="Pfam" id="PF24963"/>
    </source>
</evidence>
<accession>A0A1M5BE99</accession>
<feature type="domain" description="DUF7768" evidence="1">
    <location>
        <begin position="5"/>
        <end position="100"/>
    </location>
</feature>
<proteinExistence type="predicted"/>
<evidence type="ECO:0000313" key="3">
    <source>
        <dbReference type="Proteomes" id="UP000184148"/>
    </source>
</evidence>
<dbReference type="AlphaFoldDB" id="A0A1M5BE99"/>
<reference evidence="3" key="1">
    <citation type="submission" date="2016-11" db="EMBL/GenBank/DDBJ databases">
        <authorList>
            <person name="Varghese N."/>
            <person name="Submissions S."/>
        </authorList>
    </citation>
    <scope>NUCLEOTIDE SEQUENCE [LARGE SCALE GENOMIC DNA]</scope>
    <source>
        <strain evidence="3">DSM 12395</strain>
    </source>
</reference>
<sequence length="189" mass="21345">MTDTKLVYICSPYAGDIEYNTKRAIAYCRYAADCGVIPLAPHLLLTRFLCESNPAERELGIKMGLKLLALCSELWVFGDRISEGMRREIQEAERLGIKIIFQDSNKIQGVMNMKRWGIWAKRSAASIFGAAEDWLKSEGKVQIFDTYEEAAEKASTLMKNIGTANVSYYPKEIEIELNEDQSSGINMKL</sequence>
<dbReference type="InterPro" id="IPR056670">
    <property type="entry name" value="DUF7768"/>
</dbReference>
<keyword evidence="3" id="KW-1185">Reference proteome</keyword>
<name>A0A1M5BE99_9FIRM</name>
<dbReference type="OrthoDB" id="9807423at2"/>
<dbReference type="Proteomes" id="UP000184148">
    <property type="component" value="Unassembled WGS sequence"/>
</dbReference>
<protein>
    <recommendedName>
        <fullName evidence="1">DUF7768 domain-containing protein</fullName>
    </recommendedName>
</protein>
<dbReference type="STRING" id="1121429.SAMN02745133_02559"/>
<dbReference type="RefSeq" id="WP_073239774.1">
    <property type="nucleotide sequence ID" value="NZ_FQUY01000022.1"/>
</dbReference>
<dbReference type="Gene3D" id="3.40.50.10400">
    <property type="entry name" value="Hypothetical protein PA1492"/>
    <property type="match status" value="1"/>
</dbReference>
<evidence type="ECO:0000313" key="2">
    <source>
        <dbReference type="EMBL" id="SHF40667.1"/>
    </source>
</evidence>